<proteinExistence type="predicted"/>
<evidence type="ECO:0000256" key="1">
    <source>
        <dbReference type="PROSITE-ProRule" id="PRU00191"/>
    </source>
</evidence>
<dbReference type="GO" id="GO:0005737">
    <property type="term" value="C:cytoplasm"/>
    <property type="evidence" value="ECO:0007669"/>
    <property type="project" value="TreeGrafter"/>
</dbReference>
<dbReference type="OrthoDB" id="10003345at2759"/>
<dbReference type="SUPFAM" id="SSF55550">
    <property type="entry name" value="SH2 domain"/>
    <property type="match status" value="1"/>
</dbReference>
<dbReference type="AlphaFoldDB" id="A0A9Q0S7F6"/>
<reference evidence="5" key="1">
    <citation type="submission" date="2022-07" db="EMBL/GenBank/DDBJ databases">
        <authorList>
            <person name="Trinca V."/>
            <person name="Uliana J.V.C."/>
            <person name="Torres T.T."/>
            <person name="Ward R.J."/>
            <person name="Monesi N."/>
        </authorList>
    </citation>
    <scope>NUCLEOTIDE SEQUENCE</scope>
    <source>
        <strain evidence="5">HSMRA1968</strain>
        <tissue evidence="5">Whole embryos</tissue>
    </source>
</reference>
<organism evidence="5 6">
    <name type="scientific">Pseudolycoriella hygida</name>
    <dbReference type="NCBI Taxonomy" id="35572"/>
    <lineage>
        <taxon>Eukaryota</taxon>
        <taxon>Metazoa</taxon>
        <taxon>Ecdysozoa</taxon>
        <taxon>Arthropoda</taxon>
        <taxon>Hexapoda</taxon>
        <taxon>Insecta</taxon>
        <taxon>Pterygota</taxon>
        <taxon>Neoptera</taxon>
        <taxon>Endopterygota</taxon>
        <taxon>Diptera</taxon>
        <taxon>Nematocera</taxon>
        <taxon>Sciaroidea</taxon>
        <taxon>Sciaridae</taxon>
        <taxon>Pseudolycoriella</taxon>
    </lineage>
</organism>
<dbReference type="InterPro" id="IPR036860">
    <property type="entry name" value="SH2_dom_sf"/>
</dbReference>
<sequence>MLKQILRDMYIDPEILAGLDETQKQTLFCKMREEQIRRWRIWDQKYEQNLEAIEQNKLNNNGNKRSVSFRTGEDGEVWVWVMGEHPDDKTIEEILADEAKQCARELAEIETKELRKSFAEFSEIIDYDSDCSMNKIENVELLETPKIDDMEIYCSVDELRDRLNKANNISNKTAPKLNSFTQNKYSSRRANYNLSSINGEKIDNLKEPSLKPSQKVSAKIALWEKRVINEKTNEIYRRMQKKQQESVKEAEEAARKQEELWQEQEKKSKEAECQMREIARRAREEHRKSLNSEQMNDFTNENISQLVNSSPPSSLDSNISKPPSQDAVVRWYRDEEFQKGCGINADEGKPYQWFHGLVTRLDAEDLLMDEPRGTFLVRVSEKIWGYAISYKDTDRCKHYLVDTSSGTYQFLGANQLTHKSLNDLIFYHAHVPITMSGNELLLEPCSQTTSPKILDGLL</sequence>
<gene>
    <name evidence="5" type="primary">sh2d4a</name>
    <name evidence="5" type="ORF">Bhyg_01330</name>
</gene>
<protein>
    <submittedName>
        <fullName evidence="5">SH2 domain-containing protein 4A</fullName>
    </submittedName>
</protein>
<dbReference type="PRINTS" id="PR00401">
    <property type="entry name" value="SH2DOMAIN"/>
</dbReference>
<dbReference type="PANTHER" id="PTHR14388:SF17">
    <property type="entry name" value="SH2 DOMAIN-CONTAINING PROTEIN"/>
    <property type="match status" value="1"/>
</dbReference>
<dbReference type="EMBL" id="WJQU01000001">
    <property type="protein sequence ID" value="KAJ6646120.1"/>
    <property type="molecule type" value="Genomic_DNA"/>
</dbReference>
<evidence type="ECO:0000313" key="5">
    <source>
        <dbReference type="EMBL" id="KAJ6646120.1"/>
    </source>
</evidence>
<evidence type="ECO:0000313" key="6">
    <source>
        <dbReference type="Proteomes" id="UP001151699"/>
    </source>
</evidence>
<dbReference type="SMART" id="SM00252">
    <property type="entry name" value="SH2"/>
    <property type="match status" value="1"/>
</dbReference>
<dbReference type="Gene3D" id="3.30.505.10">
    <property type="entry name" value="SH2 domain"/>
    <property type="match status" value="1"/>
</dbReference>
<evidence type="ECO:0000259" key="4">
    <source>
        <dbReference type="PROSITE" id="PS50001"/>
    </source>
</evidence>
<feature type="region of interest" description="Disordered" evidence="3">
    <location>
        <begin position="304"/>
        <end position="323"/>
    </location>
</feature>
<dbReference type="PANTHER" id="PTHR14388">
    <property type="entry name" value="T CELL-SPECIFIC ADAPTER PROTEIN TSAD"/>
    <property type="match status" value="1"/>
</dbReference>
<dbReference type="InterPro" id="IPR000980">
    <property type="entry name" value="SH2"/>
</dbReference>
<evidence type="ECO:0000256" key="3">
    <source>
        <dbReference type="SAM" id="MobiDB-lite"/>
    </source>
</evidence>
<dbReference type="Proteomes" id="UP001151699">
    <property type="component" value="Chromosome A"/>
</dbReference>
<feature type="domain" description="SH2" evidence="4">
    <location>
        <begin position="353"/>
        <end position="445"/>
    </location>
</feature>
<comment type="caution">
    <text evidence="5">The sequence shown here is derived from an EMBL/GenBank/DDBJ whole genome shotgun (WGS) entry which is preliminary data.</text>
</comment>
<feature type="coiled-coil region" evidence="2">
    <location>
        <begin position="233"/>
        <end position="274"/>
    </location>
</feature>
<keyword evidence="2" id="KW-0175">Coiled coil</keyword>
<feature type="compositionally biased region" description="Low complexity" evidence="3">
    <location>
        <begin position="308"/>
        <end position="320"/>
    </location>
</feature>
<name>A0A9Q0S7F6_9DIPT</name>
<evidence type="ECO:0000256" key="2">
    <source>
        <dbReference type="SAM" id="Coils"/>
    </source>
</evidence>
<keyword evidence="6" id="KW-1185">Reference proteome</keyword>
<accession>A0A9Q0S7F6</accession>
<dbReference type="PROSITE" id="PS50001">
    <property type="entry name" value="SH2"/>
    <property type="match status" value="1"/>
</dbReference>
<keyword evidence="1" id="KW-0727">SH2 domain</keyword>
<dbReference type="Pfam" id="PF00017">
    <property type="entry name" value="SH2"/>
    <property type="match status" value="1"/>
</dbReference>